<evidence type="ECO:0000313" key="3">
    <source>
        <dbReference type="Proteomes" id="UP001107558"/>
    </source>
</evidence>
<evidence type="ECO:0000313" key="2">
    <source>
        <dbReference type="EMBL" id="KAG5668311.1"/>
    </source>
</evidence>
<sequence>MESDPAVKVRQATITAIAKKLQIFLLYLIDFMMLMRKFVVIHTYKMSSYSVKSYKIADRIAILSAALNDRSEIVKKAVTNLLLSIGLVFMIMIMLNLFVLLNWTRVKGID</sequence>
<protein>
    <submittedName>
        <fullName evidence="2">Uncharacterized protein</fullName>
    </submittedName>
</protein>
<dbReference type="OrthoDB" id="27187at2759"/>
<feature type="transmembrane region" description="Helical" evidence="1">
    <location>
        <begin position="21"/>
        <end position="44"/>
    </location>
</feature>
<proteinExistence type="predicted"/>
<accession>A0A9J6BFC6</accession>
<keyword evidence="1" id="KW-0812">Transmembrane</keyword>
<comment type="caution">
    <text evidence="2">The sequence shown here is derived from an EMBL/GenBank/DDBJ whole genome shotgun (WGS) entry which is preliminary data.</text>
</comment>
<keyword evidence="1" id="KW-0472">Membrane</keyword>
<keyword evidence="3" id="KW-1185">Reference proteome</keyword>
<dbReference type="AlphaFoldDB" id="A0A9J6BFC6"/>
<feature type="transmembrane region" description="Helical" evidence="1">
    <location>
        <begin position="81"/>
        <end position="103"/>
    </location>
</feature>
<organism evidence="2 3">
    <name type="scientific">Polypedilum vanderplanki</name>
    <name type="common">Sleeping chironomid midge</name>
    <dbReference type="NCBI Taxonomy" id="319348"/>
    <lineage>
        <taxon>Eukaryota</taxon>
        <taxon>Metazoa</taxon>
        <taxon>Ecdysozoa</taxon>
        <taxon>Arthropoda</taxon>
        <taxon>Hexapoda</taxon>
        <taxon>Insecta</taxon>
        <taxon>Pterygota</taxon>
        <taxon>Neoptera</taxon>
        <taxon>Endopterygota</taxon>
        <taxon>Diptera</taxon>
        <taxon>Nematocera</taxon>
        <taxon>Chironomoidea</taxon>
        <taxon>Chironomidae</taxon>
        <taxon>Chironominae</taxon>
        <taxon>Polypedilum</taxon>
        <taxon>Polypedilum</taxon>
    </lineage>
</organism>
<name>A0A9J6BFC6_POLVA</name>
<gene>
    <name evidence="2" type="ORF">PVAND_016256</name>
</gene>
<evidence type="ECO:0000256" key="1">
    <source>
        <dbReference type="SAM" id="Phobius"/>
    </source>
</evidence>
<keyword evidence="1" id="KW-1133">Transmembrane helix</keyword>
<dbReference type="EMBL" id="JADBJN010000004">
    <property type="protein sequence ID" value="KAG5668311.1"/>
    <property type="molecule type" value="Genomic_DNA"/>
</dbReference>
<reference evidence="2" key="1">
    <citation type="submission" date="2021-03" db="EMBL/GenBank/DDBJ databases">
        <title>Chromosome level genome of the anhydrobiotic midge Polypedilum vanderplanki.</title>
        <authorList>
            <person name="Yoshida Y."/>
            <person name="Kikawada T."/>
            <person name="Gusev O."/>
        </authorList>
    </citation>
    <scope>NUCLEOTIDE SEQUENCE</scope>
    <source>
        <strain evidence="2">NIAS01</strain>
        <tissue evidence="2">Whole body or cell culture</tissue>
    </source>
</reference>
<dbReference type="Proteomes" id="UP001107558">
    <property type="component" value="Chromosome 4"/>
</dbReference>